<dbReference type="AlphaFoldDB" id="A0A4W3JWI2"/>
<dbReference type="PANTHER" id="PTHR15977:SF15">
    <property type="entry name" value="CILIA- AND FLAGELLA-ASSOCIATED PROTEIN 46"/>
    <property type="match status" value="1"/>
</dbReference>
<dbReference type="STRING" id="7868.ENSCMIP00000042553"/>
<dbReference type="GO" id="GO:0035082">
    <property type="term" value="P:axoneme assembly"/>
    <property type="evidence" value="ECO:0007669"/>
    <property type="project" value="InterPro"/>
</dbReference>
<dbReference type="Proteomes" id="UP000314986">
    <property type="component" value="Unassembled WGS sequence"/>
</dbReference>
<dbReference type="InterPro" id="IPR039586">
    <property type="entry name" value="CFAP46"/>
</dbReference>
<reference evidence="2" key="1">
    <citation type="journal article" date="2006" name="Science">
        <title>Ancient noncoding elements conserved in the human genome.</title>
        <authorList>
            <person name="Venkatesh B."/>
            <person name="Kirkness E.F."/>
            <person name="Loh Y.H."/>
            <person name="Halpern A.L."/>
            <person name="Lee A.P."/>
            <person name="Johnson J."/>
            <person name="Dandona N."/>
            <person name="Viswanathan L.D."/>
            <person name="Tay A."/>
            <person name="Venter J.C."/>
            <person name="Strausberg R.L."/>
            <person name="Brenner S."/>
        </authorList>
    </citation>
    <scope>NUCLEOTIDE SEQUENCE [LARGE SCALE GENOMIC DNA]</scope>
</reference>
<evidence type="ECO:0000313" key="2">
    <source>
        <dbReference type="Proteomes" id="UP000314986"/>
    </source>
</evidence>
<accession>A0A4W3JWI2</accession>
<dbReference type="PANTHER" id="PTHR15977">
    <property type="entry name" value="CILIA- AND FLAGELLA-ASSOCIATED PROTEIN 46"/>
    <property type="match status" value="1"/>
</dbReference>
<proteinExistence type="predicted"/>
<dbReference type="Ensembl" id="ENSCMIT00000043172.1">
    <property type="protein sequence ID" value="ENSCMIP00000042553.1"/>
    <property type="gene ID" value="ENSCMIG00000017703.1"/>
</dbReference>
<reference evidence="2" key="3">
    <citation type="journal article" date="2014" name="Nature">
        <title>Elephant shark genome provides unique insights into gnathostome evolution.</title>
        <authorList>
            <consortium name="International Elephant Shark Genome Sequencing Consortium"/>
            <person name="Venkatesh B."/>
            <person name="Lee A.P."/>
            <person name="Ravi V."/>
            <person name="Maurya A.K."/>
            <person name="Lian M.M."/>
            <person name="Swann J.B."/>
            <person name="Ohta Y."/>
            <person name="Flajnik M.F."/>
            <person name="Sutoh Y."/>
            <person name="Kasahara M."/>
            <person name="Hoon S."/>
            <person name="Gangu V."/>
            <person name="Roy S.W."/>
            <person name="Irimia M."/>
            <person name="Korzh V."/>
            <person name="Kondrychyn I."/>
            <person name="Lim Z.W."/>
            <person name="Tay B.H."/>
            <person name="Tohari S."/>
            <person name="Kong K.W."/>
            <person name="Ho S."/>
            <person name="Lorente-Galdos B."/>
            <person name="Quilez J."/>
            <person name="Marques-Bonet T."/>
            <person name="Raney B.J."/>
            <person name="Ingham P.W."/>
            <person name="Tay A."/>
            <person name="Hillier L.W."/>
            <person name="Minx P."/>
            <person name="Boehm T."/>
            <person name="Wilson R.K."/>
            <person name="Brenner S."/>
            <person name="Warren W.C."/>
        </authorList>
    </citation>
    <scope>NUCLEOTIDE SEQUENCE [LARGE SCALE GENOMIC DNA]</scope>
</reference>
<name>A0A4W3JWI2_CALMI</name>
<reference evidence="1" key="4">
    <citation type="submission" date="2025-08" db="UniProtKB">
        <authorList>
            <consortium name="Ensembl"/>
        </authorList>
    </citation>
    <scope>IDENTIFICATION</scope>
</reference>
<dbReference type="InterPro" id="IPR057466">
    <property type="entry name" value="CFAP46_TPR"/>
</dbReference>
<dbReference type="GeneTree" id="ENSGT00570000079216"/>
<reference evidence="1" key="5">
    <citation type="submission" date="2025-09" db="UniProtKB">
        <authorList>
            <consortium name="Ensembl"/>
        </authorList>
    </citation>
    <scope>IDENTIFICATION</scope>
</reference>
<dbReference type="Pfam" id="PF25439">
    <property type="entry name" value="TPR_CFAP46_N"/>
    <property type="match status" value="1"/>
</dbReference>
<organism evidence="1 2">
    <name type="scientific">Callorhinchus milii</name>
    <name type="common">Ghost shark</name>
    <dbReference type="NCBI Taxonomy" id="7868"/>
    <lineage>
        <taxon>Eukaryota</taxon>
        <taxon>Metazoa</taxon>
        <taxon>Chordata</taxon>
        <taxon>Craniata</taxon>
        <taxon>Vertebrata</taxon>
        <taxon>Chondrichthyes</taxon>
        <taxon>Holocephali</taxon>
        <taxon>Chimaeriformes</taxon>
        <taxon>Callorhinchidae</taxon>
        <taxon>Callorhinchus</taxon>
    </lineage>
</organism>
<reference evidence="2" key="2">
    <citation type="journal article" date="2007" name="PLoS Biol.">
        <title>Survey sequencing and comparative analysis of the elephant shark (Callorhinchus milii) genome.</title>
        <authorList>
            <person name="Venkatesh B."/>
            <person name="Kirkness E.F."/>
            <person name="Loh Y.H."/>
            <person name="Halpern A.L."/>
            <person name="Lee A.P."/>
            <person name="Johnson J."/>
            <person name="Dandona N."/>
            <person name="Viswanathan L.D."/>
            <person name="Tay A."/>
            <person name="Venter J.C."/>
            <person name="Strausberg R.L."/>
            <person name="Brenner S."/>
        </authorList>
    </citation>
    <scope>NUCLEOTIDE SEQUENCE [LARGE SCALE GENOMIC DNA]</scope>
</reference>
<dbReference type="InParanoid" id="A0A4W3JWI2"/>
<keyword evidence="2" id="KW-1185">Reference proteome</keyword>
<evidence type="ECO:0000313" key="1">
    <source>
        <dbReference type="Ensembl" id="ENSCMIP00000042553.1"/>
    </source>
</evidence>
<sequence>MDLNIRKYLTEAKDNDIKALKTAYELIKMANKELSPLDGSEKFNTDLYILCAEQALQLGLRDMSKDCLHMYFKANIPTNQFLGRAYLCQAQLSVPTSAESTDYLDIAVSYILKTIEFATKQSRYV</sequence>
<protein>
    <submittedName>
        <fullName evidence="1">Uncharacterized protein</fullName>
    </submittedName>
</protein>
<dbReference type="GO" id="GO:0060294">
    <property type="term" value="P:cilium movement involved in cell motility"/>
    <property type="evidence" value="ECO:0007669"/>
    <property type="project" value="InterPro"/>
</dbReference>